<dbReference type="Pfam" id="PF13801">
    <property type="entry name" value="Metal_resist"/>
    <property type="match status" value="1"/>
</dbReference>
<feature type="region of interest" description="Disordered" evidence="1">
    <location>
        <begin position="185"/>
        <end position="221"/>
    </location>
</feature>
<gene>
    <name evidence="3" type="ORF">BXY39_3385</name>
</gene>
<evidence type="ECO:0000313" key="4">
    <source>
        <dbReference type="Proteomes" id="UP000271227"/>
    </source>
</evidence>
<dbReference type="InterPro" id="IPR025961">
    <property type="entry name" value="Metal_resist"/>
</dbReference>
<feature type="compositionally biased region" description="Basic and acidic residues" evidence="1">
    <location>
        <begin position="9"/>
        <end position="26"/>
    </location>
</feature>
<name>A0A3M0BZR5_9PROT</name>
<dbReference type="AlphaFoldDB" id="A0A3M0BZR5"/>
<reference evidence="3 4" key="1">
    <citation type="submission" date="2018-10" db="EMBL/GenBank/DDBJ databases">
        <title>Genomic Encyclopedia of Archaeal and Bacterial Type Strains, Phase II (KMG-II): from individual species to whole genera.</title>
        <authorList>
            <person name="Goeker M."/>
        </authorList>
    </citation>
    <scope>NUCLEOTIDE SEQUENCE [LARGE SCALE GENOMIC DNA]</scope>
    <source>
        <strain evidence="3 4">DSM 25217</strain>
    </source>
</reference>
<accession>A0A3M0BZR5</accession>
<evidence type="ECO:0000256" key="1">
    <source>
        <dbReference type="SAM" id="MobiDB-lite"/>
    </source>
</evidence>
<keyword evidence="2" id="KW-0472">Membrane</keyword>
<evidence type="ECO:0000313" key="3">
    <source>
        <dbReference type="EMBL" id="RMB01877.1"/>
    </source>
</evidence>
<feature type="region of interest" description="Disordered" evidence="1">
    <location>
        <begin position="1"/>
        <end position="29"/>
    </location>
</feature>
<dbReference type="Proteomes" id="UP000271227">
    <property type="component" value="Unassembled WGS sequence"/>
</dbReference>
<sequence>MSENPPTGEHSDERAGPAKPDRETPGRMRTRNALPKALLIALAVSLALNIFAGGVFIGGLLRGPKPFHGMRPDVDFSLRRMGAVLPEAERDALRARFRTERRKLADVFRERRRVQEKLHAVITAETVDPEALSALMAQYADLRGQLETPIRHIMADVIPRLDRETRIRLAGRLFFSGPHMGAFEGRRIRKSKGDRQADTPNADPAKDGETGSTEFQEGSGP</sequence>
<keyword evidence="4" id="KW-1185">Reference proteome</keyword>
<dbReference type="OrthoDB" id="9937334at2"/>
<evidence type="ECO:0000256" key="2">
    <source>
        <dbReference type="SAM" id="Phobius"/>
    </source>
</evidence>
<proteinExistence type="predicted"/>
<comment type="caution">
    <text evidence="3">The sequence shown here is derived from an EMBL/GenBank/DDBJ whole genome shotgun (WGS) entry which is preliminary data.</text>
</comment>
<keyword evidence="2" id="KW-1133">Transmembrane helix</keyword>
<protein>
    <submittedName>
        <fullName evidence="3">Putative membrane protein</fullName>
    </submittedName>
</protein>
<dbReference type="InParanoid" id="A0A3M0BZR5"/>
<feature type="transmembrane region" description="Helical" evidence="2">
    <location>
        <begin position="37"/>
        <end position="61"/>
    </location>
</feature>
<feature type="compositionally biased region" description="Polar residues" evidence="1">
    <location>
        <begin position="210"/>
        <end position="221"/>
    </location>
</feature>
<keyword evidence="2" id="KW-0812">Transmembrane</keyword>
<dbReference type="EMBL" id="REFR01000015">
    <property type="protein sequence ID" value="RMB01877.1"/>
    <property type="molecule type" value="Genomic_DNA"/>
</dbReference>
<organism evidence="3 4">
    <name type="scientific">Eilatimonas milleporae</name>
    <dbReference type="NCBI Taxonomy" id="911205"/>
    <lineage>
        <taxon>Bacteria</taxon>
        <taxon>Pseudomonadati</taxon>
        <taxon>Pseudomonadota</taxon>
        <taxon>Alphaproteobacteria</taxon>
        <taxon>Kordiimonadales</taxon>
        <taxon>Kordiimonadaceae</taxon>
        <taxon>Eilatimonas</taxon>
    </lineage>
</organism>